<sequence>MATKKKITDDWQQLFPELKKTKLLEMDNRLGPLITGIYLKVVRNTYYTPVAYVHNLCGEYSSITTSLECTSETIALEKHEERYMFSAERLKNKLLIPLKGDVPLDKIVDGYKLFLSNPKRKSFEEYKDIALVCGWYGEKKILDDILEYIWNNVQKDKNHPFFRNKDRGVEGWFEKIREESSDCERLHEICEKEIQKHKVGKLPYRNII</sequence>
<evidence type="ECO:0000313" key="3">
    <source>
        <dbReference type="Proteomes" id="UP000095492"/>
    </source>
</evidence>
<dbReference type="GeneID" id="97390614"/>
<reference evidence="1 3" key="1">
    <citation type="submission" date="2015-09" db="EMBL/GenBank/DDBJ databases">
        <authorList>
            <consortium name="Pathogen Informatics"/>
        </authorList>
    </citation>
    <scope>NUCLEOTIDE SEQUENCE [LARGE SCALE GENOMIC DNA]</scope>
    <source>
        <strain evidence="1 3">2789STDY5608891</strain>
    </source>
</reference>
<reference evidence="2 4" key="2">
    <citation type="journal article" date="2019" name="Nat. Med.">
        <title>A library of human gut bacterial isolates paired with longitudinal multiomics data enables mechanistic microbiome research.</title>
        <authorList>
            <person name="Poyet M."/>
            <person name="Groussin M."/>
            <person name="Gibbons S.M."/>
            <person name="Avila-Pacheco J."/>
            <person name="Jiang X."/>
            <person name="Kearney S.M."/>
            <person name="Perrotta A.R."/>
            <person name="Berdy B."/>
            <person name="Zhao S."/>
            <person name="Lieberman T.D."/>
            <person name="Swanson P.K."/>
            <person name="Smith M."/>
            <person name="Roesemann S."/>
            <person name="Alexander J.E."/>
            <person name="Rich S.A."/>
            <person name="Livny J."/>
            <person name="Vlamakis H."/>
            <person name="Clish C."/>
            <person name="Bullock K."/>
            <person name="Deik A."/>
            <person name="Scott J."/>
            <person name="Pierce K.A."/>
            <person name="Xavier R.J."/>
            <person name="Alm E.J."/>
        </authorList>
    </citation>
    <scope>NUCLEOTIDE SEQUENCE [LARGE SCALE GENOMIC DNA]</scope>
    <source>
        <strain evidence="2 4">BIOML-A3</strain>
    </source>
</reference>
<dbReference type="STRING" id="39490.ERS852448_00032"/>
<accession>A0A173QV97</accession>
<dbReference type="EMBL" id="CYYA01000001">
    <property type="protein sequence ID" value="CUM69523.1"/>
    <property type="molecule type" value="Genomic_DNA"/>
</dbReference>
<dbReference type="EMBL" id="WKRA01000014">
    <property type="protein sequence ID" value="MSD16392.1"/>
    <property type="molecule type" value="Genomic_DNA"/>
</dbReference>
<organism evidence="1 3">
    <name type="scientific">Eubacterium ramulus</name>
    <dbReference type="NCBI Taxonomy" id="39490"/>
    <lineage>
        <taxon>Bacteria</taxon>
        <taxon>Bacillati</taxon>
        <taxon>Bacillota</taxon>
        <taxon>Clostridia</taxon>
        <taxon>Eubacteriales</taxon>
        <taxon>Eubacteriaceae</taxon>
        <taxon>Eubacterium</taxon>
    </lineage>
</organism>
<dbReference type="Proteomes" id="UP000431304">
    <property type="component" value="Unassembled WGS sequence"/>
</dbReference>
<evidence type="ECO:0000313" key="1">
    <source>
        <dbReference type="EMBL" id="CUM69523.1"/>
    </source>
</evidence>
<protein>
    <recommendedName>
        <fullName evidence="5">DUF4304 domain-containing protein</fullName>
    </recommendedName>
</protein>
<evidence type="ECO:0008006" key="5">
    <source>
        <dbReference type="Google" id="ProtNLM"/>
    </source>
</evidence>
<evidence type="ECO:0000313" key="2">
    <source>
        <dbReference type="EMBL" id="MSD16392.1"/>
    </source>
</evidence>
<gene>
    <name evidence="1" type="ORF">ERS852448_00032</name>
    <name evidence="2" type="ORF">GKE72_10000</name>
</gene>
<dbReference type="OrthoDB" id="2084736at2"/>
<dbReference type="AlphaFoldDB" id="A0A173QV97"/>
<name>A0A173QV97_EUBRA</name>
<proteinExistence type="predicted"/>
<evidence type="ECO:0000313" key="4">
    <source>
        <dbReference type="Proteomes" id="UP000431304"/>
    </source>
</evidence>
<dbReference type="RefSeq" id="WP_055288790.1">
    <property type="nucleotide sequence ID" value="NZ_CBCTYR010000003.1"/>
</dbReference>
<dbReference type="Proteomes" id="UP000095492">
    <property type="component" value="Unassembled WGS sequence"/>
</dbReference>